<dbReference type="SUPFAM" id="SSF54909">
    <property type="entry name" value="Dimeric alpha+beta barrel"/>
    <property type="match status" value="1"/>
</dbReference>
<keyword evidence="2" id="KW-0503">Monooxygenase</keyword>
<keyword evidence="2" id="KW-0560">Oxidoreductase</keyword>
<dbReference type="InterPro" id="IPR011008">
    <property type="entry name" value="Dimeric_a/b-barrel"/>
</dbReference>
<accession>A0A511FRY6</accession>
<dbReference type="Proteomes" id="UP000321800">
    <property type="component" value="Unassembled WGS sequence"/>
</dbReference>
<protein>
    <submittedName>
        <fullName evidence="2">Antibiotic biosynthesis monooxygenase</fullName>
    </submittedName>
</protein>
<evidence type="ECO:0000313" key="3">
    <source>
        <dbReference type="Proteomes" id="UP000321800"/>
    </source>
</evidence>
<reference evidence="2 3" key="1">
    <citation type="submission" date="2019-07" db="EMBL/GenBank/DDBJ databases">
        <title>Whole genome shotgun sequence of Acetobacter tropicalis NBRC 16470.</title>
        <authorList>
            <person name="Hosoyama A."/>
            <person name="Uohara A."/>
            <person name="Ohji S."/>
            <person name="Ichikawa N."/>
        </authorList>
    </citation>
    <scope>NUCLEOTIDE SEQUENCE [LARGE SCALE GENOMIC DNA]</scope>
    <source>
        <strain evidence="2 3">NBRC 16470</strain>
    </source>
</reference>
<dbReference type="PROSITE" id="PS51725">
    <property type="entry name" value="ABM"/>
    <property type="match status" value="1"/>
</dbReference>
<dbReference type="GO" id="GO:0004497">
    <property type="term" value="F:monooxygenase activity"/>
    <property type="evidence" value="ECO:0007669"/>
    <property type="project" value="UniProtKB-KW"/>
</dbReference>
<name>A0A511FRY6_9PROT</name>
<dbReference type="EMBL" id="BJVR01000057">
    <property type="protein sequence ID" value="GEL51712.1"/>
    <property type="molecule type" value="Genomic_DNA"/>
</dbReference>
<dbReference type="PANTHER" id="PTHR33336:SF15">
    <property type="entry name" value="ABM DOMAIN-CONTAINING PROTEIN"/>
    <property type="match status" value="1"/>
</dbReference>
<dbReference type="AlphaFoldDB" id="A0A511FRY6"/>
<comment type="caution">
    <text evidence="2">The sequence shown here is derived from an EMBL/GenBank/DDBJ whole genome shotgun (WGS) entry which is preliminary data.</text>
</comment>
<dbReference type="Pfam" id="PF03992">
    <property type="entry name" value="ABM"/>
    <property type="match status" value="1"/>
</dbReference>
<evidence type="ECO:0000313" key="2">
    <source>
        <dbReference type="EMBL" id="GEL51712.1"/>
    </source>
</evidence>
<sequence length="104" mass="11809">MPDNTQHVTVVASFHLKEEHLDAILPVMTACITASRQEATNLFYTCRRDLNDPLHFVFIEQWQSVAAIHEHEKQPHFLAMKAAFEKGMEGSPVVTMLEDVPSFS</sequence>
<organism evidence="2 3">
    <name type="scientific">Acetobacter tropicalis</name>
    <dbReference type="NCBI Taxonomy" id="104102"/>
    <lineage>
        <taxon>Bacteria</taxon>
        <taxon>Pseudomonadati</taxon>
        <taxon>Pseudomonadota</taxon>
        <taxon>Alphaproteobacteria</taxon>
        <taxon>Acetobacterales</taxon>
        <taxon>Acetobacteraceae</taxon>
        <taxon>Acetobacter</taxon>
    </lineage>
</organism>
<dbReference type="RefSeq" id="WP_045541511.1">
    <property type="nucleotide sequence ID" value="NZ_BJVR01000057.1"/>
</dbReference>
<dbReference type="PANTHER" id="PTHR33336">
    <property type="entry name" value="QUINOL MONOOXYGENASE YGIN-RELATED"/>
    <property type="match status" value="1"/>
</dbReference>
<gene>
    <name evidence="2" type="ORF">ATR01nite_27870</name>
</gene>
<dbReference type="InterPro" id="IPR007138">
    <property type="entry name" value="ABM_dom"/>
</dbReference>
<proteinExistence type="predicted"/>
<evidence type="ECO:0000259" key="1">
    <source>
        <dbReference type="PROSITE" id="PS51725"/>
    </source>
</evidence>
<feature type="domain" description="ABM" evidence="1">
    <location>
        <begin position="8"/>
        <end position="103"/>
    </location>
</feature>
<dbReference type="Gene3D" id="3.30.70.100">
    <property type="match status" value="1"/>
</dbReference>
<dbReference type="InterPro" id="IPR050744">
    <property type="entry name" value="AI-2_Isomerase_LsrG"/>
</dbReference>